<evidence type="ECO:0000313" key="2">
    <source>
        <dbReference type="RefSeq" id="XP_027093505.1"/>
    </source>
</evidence>
<evidence type="ECO:0000313" key="1">
    <source>
        <dbReference type="Proteomes" id="UP001652660"/>
    </source>
</evidence>
<organism evidence="1 2">
    <name type="scientific">Coffea arabica</name>
    <name type="common">Arabian coffee</name>
    <dbReference type="NCBI Taxonomy" id="13443"/>
    <lineage>
        <taxon>Eukaryota</taxon>
        <taxon>Viridiplantae</taxon>
        <taxon>Streptophyta</taxon>
        <taxon>Embryophyta</taxon>
        <taxon>Tracheophyta</taxon>
        <taxon>Spermatophyta</taxon>
        <taxon>Magnoliopsida</taxon>
        <taxon>eudicotyledons</taxon>
        <taxon>Gunneridae</taxon>
        <taxon>Pentapetalae</taxon>
        <taxon>asterids</taxon>
        <taxon>lamiids</taxon>
        <taxon>Gentianales</taxon>
        <taxon>Rubiaceae</taxon>
        <taxon>Ixoroideae</taxon>
        <taxon>Gardenieae complex</taxon>
        <taxon>Bertiereae - Coffeeae clade</taxon>
        <taxon>Coffeeae</taxon>
        <taxon>Coffea</taxon>
    </lineage>
</organism>
<protein>
    <recommendedName>
        <fullName evidence="3">Endonuclease/exonuclease/phosphatase domain-containing protein</fullName>
    </recommendedName>
</protein>
<accession>A0A6P6URS0</accession>
<dbReference type="RefSeq" id="XP_027093505.1">
    <property type="nucleotide sequence ID" value="XM_027237704.1"/>
</dbReference>
<sequence length="175" mass="19319">MVVSFPSGANFAFSGIYAKCTRVGRRPLWDAMESISINTQGAWIAAGDFNVISAAEERVGGSPANVRNMEEFNSSMFNCGLASVDFDGQPFTWTNGVVWQRLDRALTNAAWVEAYPINRVSHLARGRSDHSPLLIKCCSTTQTSSAFRFLNVWSGHAQYPGVVKEAWETMNAWKS</sequence>
<dbReference type="OrthoDB" id="1930966at2759"/>
<evidence type="ECO:0008006" key="3">
    <source>
        <dbReference type="Google" id="ProtNLM"/>
    </source>
</evidence>
<proteinExistence type="predicted"/>
<name>A0A6P6URS0_COFAR</name>
<dbReference type="AlphaFoldDB" id="A0A6P6URS0"/>
<dbReference type="Proteomes" id="UP001652660">
    <property type="component" value="Chromosome 10c"/>
</dbReference>
<reference evidence="2" key="2">
    <citation type="submission" date="2025-08" db="UniProtKB">
        <authorList>
            <consortium name="RefSeq"/>
        </authorList>
    </citation>
    <scope>IDENTIFICATION</scope>
    <source>
        <tissue evidence="2">Leaves</tissue>
    </source>
</reference>
<keyword evidence="1" id="KW-1185">Reference proteome</keyword>
<dbReference type="GeneID" id="113713901"/>
<dbReference type="Gene3D" id="3.60.10.10">
    <property type="entry name" value="Endonuclease/exonuclease/phosphatase"/>
    <property type="match status" value="1"/>
</dbReference>
<dbReference type="PANTHER" id="PTHR33710">
    <property type="entry name" value="BNAC02G09200D PROTEIN"/>
    <property type="match status" value="1"/>
</dbReference>
<dbReference type="SUPFAM" id="SSF56219">
    <property type="entry name" value="DNase I-like"/>
    <property type="match status" value="1"/>
</dbReference>
<dbReference type="InterPro" id="IPR036691">
    <property type="entry name" value="Endo/exonu/phosph_ase_sf"/>
</dbReference>
<reference evidence="1" key="1">
    <citation type="journal article" date="2025" name="Foods">
        <title>Unveiling the Microbial Signatures of Arabica Coffee Cherries: Insights into Ripeness Specific Diversity, Functional Traits, and Implications for Quality and Safety.</title>
        <authorList>
            <consortium name="RefSeq"/>
            <person name="Tenea G.N."/>
            <person name="Cifuentes V."/>
            <person name="Reyes P."/>
            <person name="Cevallos-Vallejos M."/>
        </authorList>
    </citation>
    <scope>NUCLEOTIDE SEQUENCE [LARGE SCALE GENOMIC DNA]</scope>
</reference>
<gene>
    <name evidence="2" type="primary">LOC113713901</name>
</gene>
<dbReference type="PANTHER" id="PTHR33710:SF62">
    <property type="entry name" value="DUF4283 DOMAIN PROTEIN"/>
    <property type="match status" value="1"/>
</dbReference>